<dbReference type="Pfam" id="PF08100">
    <property type="entry name" value="Dimerisation"/>
    <property type="match status" value="1"/>
</dbReference>
<dbReference type="Gene3D" id="1.10.10.10">
    <property type="entry name" value="Winged helix-like DNA-binding domain superfamily/Winged helix DNA-binding domain"/>
    <property type="match status" value="1"/>
</dbReference>
<feature type="compositionally biased region" description="Basic and acidic residues" evidence="7">
    <location>
        <begin position="487"/>
        <end position="497"/>
    </location>
</feature>
<evidence type="ECO:0000259" key="9">
    <source>
        <dbReference type="Pfam" id="PF08100"/>
    </source>
</evidence>
<evidence type="ECO:0000313" key="10">
    <source>
        <dbReference type="EMBL" id="EMF08274.1"/>
    </source>
</evidence>
<keyword evidence="11" id="KW-1185">Reference proteome</keyword>
<dbReference type="Pfam" id="PF00891">
    <property type="entry name" value="Methyltransf_2"/>
    <property type="match status" value="1"/>
</dbReference>
<evidence type="ECO:0000256" key="4">
    <source>
        <dbReference type="ARBA" id="ARBA00022691"/>
    </source>
</evidence>
<dbReference type="GO" id="GO:0006103">
    <property type="term" value="P:2-oxoglutarate metabolic process"/>
    <property type="evidence" value="ECO:0007669"/>
    <property type="project" value="InterPro"/>
</dbReference>
<dbReference type="Gene3D" id="3.40.50.150">
    <property type="entry name" value="Vaccinia Virus protein VP39"/>
    <property type="match status" value="1"/>
</dbReference>
<organism evidence="10 11">
    <name type="scientific">Sphaerulina musiva (strain SO2202)</name>
    <name type="common">Poplar stem canker fungus</name>
    <name type="synonym">Septoria musiva</name>
    <dbReference type="NCBI Taxonomy" id="692275"/>
    <lineage>
        <taxon>Eukaryota</taxon>
        <taxon>Fungi</taxon>
        <taxon>Dikarya</taxon>
        <taxon>Ascomycota</taxon>
        <taxon>Pezizomycotina</taxon>
        <taxon>Dothideomycetes</taxon>
        <taxon>Dothideomycetidae</taxon>
        <taxon>Mycosphaerellales</taxon>
        <taxon>Mycosphaerellaceae</taxon>
        <taxon>Sphaerulina</taxon>
    </lineage>
</organism>
<dbReference type="InterPro" id="IPR001077">
    <property type="entry name" value="COMT_C"/>
</dbReference>
<evidence type="ECO:0000256" key="6">
    <source>
        <dbReference type="ARBA" id="ARBA00043970"/>
    </source>
</evidence>
<dbReference type="Proteomes" id="UP000016931">
    <property type="component" value="Unassembled WGS sequence"/>
</dbReference>
<dbReference type="eggNOG" id="KOG3178">
    <property type="taxonomic scope" value="Eukaryota"/>
</dbReference>
<dbReference type="InterPro" id="IPR016461">
    <property type="entry name" value="COMT-like"/>
</dbReference>
<dbReference type="GO" id="GO:0008171">
    <property type="term" value="F:O-methyltransferase activity"/>
    <property type="evidence" value="ECO:0007669"/>
    <property type="project" value="InterPro"/>
</dbReference>
<keyword evidence="4" id="KW-0949">S-adenosyl-L-methionine</keyword>
<dbReference type="Pfam" id="PF10937">
    <property type="entry name" value="Kgd4-YMR31"/>
    <property type="match status" value="1"/>
</dbReference>
<proteinExistence type="inferred from homology"/>
<reference evidence="10 11" key="1">
    <citation type="journal article" date="2012" name="PLoS Pathog.">
        <title>Diverse lifestyles and strategies of plant pathogenesis encoded in the genomes of eighteen Dothideomycetes fungi.</title>
        <authorList>
            <person name="Ohm R.A."/>
            <person name="Feau N."/>
            <person name="Henrissat B."/>
            <person name="Schoch C.L."/>
            <person name="Horwitz B.A."/>
            <person name="Barry K.W."/>
            <person name="Condon B.J."/>
            <person name="Copeland A.C."/>
            <person name="Dhillon B."/>
            <person name="Glaser F."/>
            <person name="Hesse C.N."/>
            <person name="Kosti I."/>
            <person name="LaButti K."/>
            <person name="Lindquist E.A."/>
            <person name="Lucas S."/>
            <person name="Salamov A.A."/>
            <person name="Bradshaw R.E."/>
            <person name="Ciuffetti L."/>
            <person name="Hamelin R.C."/>
            <person name="Kema G.H.J."/>
            <person name="Lawrence C."/>
            <person name="Scott J.A."/>
            <person name="Spatafora J.W."/>
            <person name="Turgeon B.G."/>
            <person name="de Wit P.J.G.M."/>
            <person name="Zhong S."/>
            <person name="Goodwin S.B."/>
            <person name="Grigoriev I.V."/>
        </authorList>
    </citation>
    <scope>NUCLEOTIDE SEQUENCE [LARGE SCALE GENOMIC DNA]</scope>
    <source>
        <strain evidence="10 11">SO2202</strain>
    </source>
</reference>
<dbReference type="GO" id="GO:0032259">
    <property type="term" value="P:methylation"/>
    <property type="evidence" value="ECO:0007669"/>
    <property type="project" value="UniProtKB-KW"/>
</dbReference>
<feature type="compositionally biased region" description="Polar residues" evidence="7">
    <location>
        <begin position="504"/>
        <end position="513"/>
    </location>
</feature>
<protein>
    <submittedName>
        <fullName evidence="10">S-adenosyl-L-methionine-dependent methyltransferase</fullName>
    </submittedName>
</protein>
<name>M3ARZ2_SPHMS</name>
<keyword evidence="5" id="KW-0496">Mitochondrion</keyword>
<dbReference type="GO" id="GO:0005739">
    <property type="term" value="C:mitochondrion"/>
    <property type="evidence" value="ECO:0007669"/>
    <property type="project" value="UniProtKB-SubCell"/>
</dbReference>
<evidence type="ECO:0000256" key="7">
    <source>
        <dbReference type="SAM" id="MobiDB-lite"/>
    </source>
</evidence>
<dbReference type="InterPro" id="IPR012967">
    <property type="entry name" value="COMT_dimerisation"/>
</dbReference>
<feature type="compositionally biased region" description="Low complexity" evidence="7">
    <location>
        <begin position="519"/>
        <end position="531"/>
    </location>
</feature>
<keyword evidence="2 10" id="KW-0489">Methyltransferase</keyword>
<dbReference type="PROSITE" id="PS51683">
    <property type="entry name" value="SAM_OMT_II"/>
    <property type="match status" value="1"/>
</dbReference>
<dbReference type="SUPFAM" id="SSF46785">
    <property type="entry name" value="Winged helix' DNA-binding domain"/>
    <property type="match status" value="1"/>
</dbReference>
<feature type="domain" description="O-methyltransferase dimerisation" evidence="9">
    <location>
        <begin position="66"/>
        <end position="130"/>
    </location>
</feature>
<dbReference type="EMBL" id="KB456271">
    <property type="protein sequence ID" value="EMF08274.1"/>
    <property type="molecule type" value="Genomic_DNA"/>
</dbReference>
<dbReference type="RefSeq" id="XP_016756395.1">
    <property type="nucleotide sequence ID" value="XM_016902779.1"/>
</dbReference>
<dbReference type="OMA" id="FQIMQNI"/>
<dbReference type="OrthoDB" id="2410195at2759"/>
<dbReference type="SUPFAM" id="SSF53335">
    <property type="entry name" value="S-adenosyl-L-methionine-dependent methyltransferases"/>
    <property type="match status" value="1"/>
</dbReference>
<feature type="domain" description="O-methyltransferase C-terminal" evidence="8">
    <location>
        <begin position="235"/>
        <end position="377"/>
    </location>
</feature>
<dbReference type="HOGENOM" id="CLU_463935_0_0_1"/>
<evidence type="ECO:0000259" key="8">
    <source>
        <dbReference type="Pfam" id="PF00891"/>
    </source>
</evidence>
<evidence type="ECO:0000313" key="11">
    <source>
        <dbReference type="Proteomes" id="UP000016931"/>
    </source>
</evidence>
<dbReference type="AlphaFoldDB" id="M3ARZ2"/>
<evidence type="ECO:0000256" key="3">
    <source>
        <dbReference type="ARBA" id="ARBA00022679"/>
    </source>
</evidence>
<feature type="region of interest" description="Disordered" evidence="7">
    <location>
        <begin position="478"/>
        <end position="536"/>
    </location>
</feature>
<dbReference type="GO" id="GO:0046983">
    <property type="term" value="F:protein dimerization activity"/>
    <property type="evidence" value="ECO:0007669"/>
    <property type="project" value="InterPro"/>
</dbReference>
<dbReference type="InterPro" id="IPR029063">
    <property type="entry name" value="SAM-dependent_MTases_sf"/>
</dbReference>
<comment type="similarity">
    <text evidence="6">Belongs to the alpha-ketoglutarate dehydrogenase component 4 family.</text>
</comment>
<comment type="subcellular location">
    <subcellularLocation>
        <location evidence="1">Mitochondrion</location>
    </subcellularLocation>
</comment>
<accession>M3ARZ2</accession>
<evidence type="ECO:0000256" key="1">
    <source>
        <dbReference type="ARBA" id="ARBA00004173"/>
    </source>
</evidence>
<evidence type="ECO:0000256" key="2">
    <source>
        <dbReference type="ARBA" id="ARBA00022603"/>
    </source>
</evidence>
<keyword evidence="3 10" id="KW-0808">Transferase</keyword>
<gene>
    <name evidence="10" type="ORF">SEPMUDRAFT_136472</name>
</gene>
<dbReference type="InterPro" id="IPR036390">
    <property type="entry name" value="WH_DNA-bd_sf"/>
</dbReference>
<dbReference type="InterPro" id="IPR036388">
    <property type="entry name" value="WH-like_DNA-bd_sf"/>
</dbReference>
<dbReference type="PANTHER" id="PTHR43712:SF11">
    <property type="entry name" value="O-METHYLTRANSFERASE (AFU_ORTHOLOGUE AFUA_2G17820)-RELATED"/>
    <property type="match status" value="1"/>
</dbReference>
<evidence type="ECO:0000256" key="5">
    <source>
        <dbReference type="ARBA" id="ARBA00023128"/>
    </source>
</evidence>
<dbReference type="GeneID" id="27899916"/>
<dbReference type="InterPro" id="IPR020373">
    <property type="entry name" value="Kgd4/YMR-31"/>
</dbReference>
<dbReference type="PANTHER" id="PTHR43712">
    <property type="entry name" value="PUTATIVE (AFU_ORTHOLOGUE AFUA_4G14580)-RELATED"/>
    <property type="match status" value="1"/>
</dbReference>
<sequence length="588" mass="65114">MALNVAQAEELRRLAADVNDAVEARIRGERGAIERIRRTTQSVQMSGMGPFEYWAHQLWQPLKNICLVMAQEMGVLPRLNAHDGPATAQDIARSLGSEDLLISRLLRVLTSVGIGEEVAANTYKSNQISEIAASAGGQAGVKFLNELLFSVAARIVPYMREHGFKQFPQRPQEMDPTQFAFDGRMMWDYLKDTPEMKNSFDTLMRENRSGNKPWFTIYPFAAEMGAACQDANEVLLVDIGGNRGADILDFHQTHPDLPGRLILQDLPETIANVDKAAMSGIELQPYDFFTPQPVQGAKAYFWRWILHDWDDASIRKFLDNTIQAMSADSRLLIEEFVLPDTGADAKASHLDIMMMLYHSGMERTLSQWQALLTSCGLRIVKVWTRPDTDSSVLECKTPPSTTNTTTSTSTVLTVPLSPNFSRLRRPAPNPRSPSTRFDTLTETAAIYPGSGITFKIIKMQATRRLLQHRQPMIKFLGKRSIPQQLDHTPKPHPESPSHHLPSSFANYRQQATQHGPLKSGSAPAGGPSAAPVNPYGAIGGKSAKELGPIKLAKGEVANRSDLPKRFHRTAWSQAEIEAIESGGASMFA</sequence>